<evidence type="ECO:0000256" key="7">
    <source>
        <dbReference type="ARBA" id="ARBA00023242"/>
    </source>
</evidence>
<dbReference type="AlphaFoldDB" id="A0AAQ3SQ47"/>
<dbReference type="Pfam" id="PF13359">
    <property type="entry name" value="DDE_Tnp_4"/>
    <property type="match status" value="1"/>
</dbReference>
<evidence type="ECO:0000256" key="2">
    <source>
        <dbReference type="ARBA" id="ARBA00004123"/>
    </source>
</evidence>
<proteinExistence type="inferred from homology"/>
<dbReference type="InterPro" id="IPR045249">
    <property type="entry name" value="HARBI1-like"/>
</dbReference>
<gene>
    <name evidence="9" type="ORF">U9M48_008990</name>
</gene>
<evidence type="ECO:0000259" key="8">
    <source>
        <dbReference type="Pfam" id="PF13359"/>
    </source>
</evidence>
<comment type="similarity">
    <text evidence="3">Belongs to the HARBI1 family.</text>
</comment>
<name>A0AAQ3SQ47_PASNO</name>
<dbReference type="InterPro" id="IPR027806">
    <property type="entry name" value="HARBI1_dom"/>
</dbReference>
<reference evidence="9 10" key="1">
    <citation type="submission" date="2024-02" db="EMBL/GenBank/DDBJ databases">
        <title>High-quality chromosome-scale genome assembly of Pensacola bahiagrass (Paspalum notatum Flugge var. saurae).</title>
        <authorList>
            <person name="Vega J.M."/>
            <person name="Podio M."/>
            <person name="Orjuela J."/>
            <person name="Siena L.A."/>
            <person name="Pessino S.C."/>
            <person name="Combes M.C."/>
            <person name="Mariac C."/>
            <person name="Albertini E."/>
            <person name="Pupilli F."/>
            <person name="Ortiz J.P.A."/>
            <person name="Leblanc O."/>
        </authorList>
    </citation>
    <scope>NUCLEOTIDE SEQUENCE [LARGE SCALE GENOMIC DNA]</scope>
    <source>
        <strain evidence="9">R1</strain>
        <tissue evidence="9">Leaf</tissue>
    </source>
</reference>
<dbReference type="GO" id="GO:0004518">
    <property type="term" value="F:nuclease activity"/>
    <property type="evidence" value="ECO:0007669"/>
    <property type="project" value="UniProtKB-KW"/>
</dbReference>
<keyword evidence="10" id="KW-1185">Reference proteome</keyword>
<evidence type="ECO:0000313" key="9">
    <source>
        <dbReference type="EMBL" id="WVZ58758.1"/>
    </source>
</evidence>
<keyword evidence="7" id="KW-0539">Nucleus</keyword>
<feature type="domain" description="DDE Tnp4" evidence="8">
    <location>
        <begin position="37"/>
        <end position="186"/>
    </location>
</feature>
<dbReference type="Proteomes" id="UP001341281">
    <property type="component" value="Chromosome 02"/>
</dbReference>
<dbReference type="PANTHER" id="PTHR22930:SF280">
    <property type="entry name" value="OS11G0202600 PROTEIN"/>
    <property type="match status" value="1"/>
</dbReference>
<sequence>MYTFSHTVLVPKDPTYSLVHRRLAKYAPYFDGCIGALDGTHIRAQVKKEACRDFTNRKGETSFNVLAIVDMDMRFTYVGVGMAGACHEMEVMRECMRTPNFPRPPPGKYYLVDAGYAVRNGYLGPYRYIDEDTMEAHFNSKHASLRSVVERAFGVLKSRWHILREIPCNGPETQSKYIIACFALHNFLLDRIRAKRVRTNIARDADYVASDCVDALASKDTDTVRAWIAHGLYGG</sequence>
<protein>
    <recommendedName>
        <fullName evidence="8">DDE Tnp4 domain-containing protein</fullName>
    </recommendedName>
</protein>
<evidence type="ECO:0000256" key="4">
    <source>
        <dbReference type="ARBA" id="ARBA00022722"/>
    </source>
</evidence>
<dbReference type="GO" id="GO:0016787">
    <property type="term" value="F:hydrolase activity"/>
    <property type="evidence" value="ECO:0007669"/>
    <property type="project" value="UniProtKB-KW"/>
</dbReference>
<evidence type="ECO:0000256" key="1">
    <source>
        <dbReference type="ARBA" id="ARBA00001968"/>
    </source>
</evidence>
<keyword evidence="4" id="KW-0540">Nuclease</keyword>
<organism evidence="9 10">
    <name type="scientific">Paspalum notatum var. saurae</name>
    <dbReference type="NCBI Taxonomy" id="547442"/>
    <lineage>
        <taxon>Eukaryota</taxon>
        <taxon>Viridiplantae</taxon>
        <taxon>Streptophyta</taxon>
        <taxon>Embryophyta</taxon>
        <taxon>Tracheophyta</taxon>
        <taxon>Spermatophyta</taxon>
        <taxon>Magnoliopsida</taxon>
        <taxon>Liliopsida</taxon>
        <taxon>Poales</taxon>
        <taxon>Poaceae</taxon>
        <taxon>PACMAD clade</taxon>
        <taxon>Panicoideae</taxon>
        <taxon>Andropogonodae</taxon>
        <taxon>Paspaleae</taxon>
        <taxon>Paspalinae</taxon>
        <taxon>Paspalum</taxon>
    </lineage>
</organism>
<comment type="subcellular location">
    <subcellularLocation>
        <location evidence="2">Nucleus</location>
    </subcellularLocation>
</comment>
<keyword evidence="5" id="KW-0479">Metal-binding</keyword>
<evidence type="ECO:0000256" key="3">
    <source>
        <dbReference type="ARBA" id="ARBA00006958"/>
    </source>
</evidence>
<accession>A0AAQ3SQ47</accession>
<evidence type="ECO:0000256" key="6">
    <source>
        <dbReference type="ARBA" id="ARBA00022801"/>
    </source>
</evidence>
<evidence type="ECO:0000256" key="5">
    <source>
        <dbReference type="ARBA" id="ARBA00022723"/>
    </source>
</evidence>
<dbReference type="GO" id="GO:0046872">
    <property type="term" value="F:metal ion binding"/>
    <property type="evidence" value="ECO:0007669"/>
    <property type="project" value="UniProtKB-KW"/>
</dbReference>
<evidence type="ECO:0000313" key="10">
    <source>
        <dbReference type="Proteomes" id="UP001341281"/>
    </source>
</evidence>
<keyword evidence="6" id="KW-0378">Hydrolase</keyword>
<comment type="cofactor">
    <cofactor evidence="1">
        <name>a divalent metal cation</name>
        <dbReference type="ChEBI" id="CHEBI:60240"/>
    </cofactor>
</comment>
<dbReference type="PANTHER" id="PTHR22930">
    <property type="match status" value="1"/>
</dbReference>
<dbReference type="EMBL" id="CP144746">
    <property type="protein sequence ID" value="WVZ58758.1"/>
    <property type="molecule type" value="Genomic_DNA"/>
</dbReference>
<dbReference type="GO" id="GO:0005634">
    <property type="term" value="C:nucleus"/>
    <property type="evidence" value="ECO:0007669"/>
    <property type="project" value="UniProtKB-SubCell"/>
</dbReference>